<evidence type="ECO:0000313" key="4">
    <source>
        <dbReference type="Proteomes" id="UP001160483"/>
    </source>
</evidence>
<dbReference type="AlphaFoldDB" id="A0AAU9KJV0"/>
<evidence type="ECO:0000259" key="2">
    <source>
        <dbReference type="Pfam" id="PF10382"/>
    </source>
</evidence>
<dbReference type="Proteomes" id="UP001160483">
    <property type="component" value="Unassembled WGS sequence"/>
</dbReference>
<sequence length="212" mass="23959">MTRICDLFGSRSEVTCECMYTTHKKQKRKIWHDGLITLYASRKLVVYAVEDDEKTRKVIDETKLATVNWDCKDNEYIETPKFLVEIVNETPVNSMPSLKGADHNSISDNHAESTSTTQYSSSFKPGARSGLGGRTHLFNNSKTFRTSLNQQTRSNQVGQLYSRNTSATSHVPPSAQSLDLSFDFVQNPTSEWSYVPNVINRTPDEVLALLEK</sequence>
<feature type="region of interest" description="Disordered" evidence="1">
    <location>
        <begin position="95"/>
        <end position="135"/>
    </location>
</feature>
<organism evidence="3 4">
    <name type="scientific">Peronospora belbahrii</name>
    <dbReference type="NCBI Taxonomy" id="622444"/>
    <lineage>
        <taxon>Eukaryota</taxon>
        <taxon>Sar</taxon>
        <taxon>Stramenopiles</taxon>
        <taxon>Oomycota</taxon>
        <taxon>Peronosporomycetes</taxon>
        <taxon>Peronosporales</taxon>
        <taxon>Peronosporaceae</taxon>
        <taxon>Peronospora</taxon>
    </lineage>
</organism>
<accession>A0AAU9KJV0</accession>
<feature type="domain" description="5'-3' DNA helicase ZGRF1-like N-terminal" evidence="2">
    <location>
        <begin position="17"/>
        <end position="89"/>
    </location>
</feature>
<name>A0AAU9KJV0_9STRA</name>
<gene>
    <name evidence="3" type="ORF">PBS003_LOCUS1391</name>
</gene>
<dbReference type="Pfam" id="PF10382">
    <property type="entry name" value="ZGRF1-like_N"/>
    <property type="match status" value="1"/>
</dbReference>
<dbReference type="InterPro" id="IPR018838">
    <property type="entry name" value="ZGRF1-like_N"/>
</dbReference>
<reference evidence="3" key="1">
    <citation type="submission" date="2021-11" db="EMBL/GenBank/DDBJ databases">
        <authorList>
            <person name="Islam A."/>
            <person name="Islam S."/>
            <person name="Flora M.S."/>
            <person name="Rahman M."/>
            <person name="Ziaur R.M."/>
            <person name="Epstein J.H."/>
            <person name="Hassan M."/>
            <person name="Klassen M."/>
            <person name="Woodard K."/>
            <person name="Webb A."/>
            <person name="Webby R.J."/>
            <person name="El Zowalaty M.E."/>
        </authorList>
    </citation>
    <scope>NUCLEOTIDE SEQUENCE</scope>
    <source>
        <strain evidence="3">Pbs3</strain>
    </source>
</reference>
<protein>
    <recommendedName>
        <fullName evidence="2">5'-3' DNA helicase ZGRF1-like N-terminal domain-containing protein</fullName>
    </recommendedName>
</protein>
<evidence type="ECO:0000256" key="1">
    <source>
        <dbReference type="SAM" id="MobiDB-lite"/>
    </source>
</evidence>
<feature type="compositionally biased region" description="Polar residues" evidence="1">
    <location>
        <begin position="104"/>
        <end position="123"/>
    </location>
</feature>
<comment type="caution">
    <text evidence="3">The sequence shown here is derived from an EMBL/GenBank/DDBJ whole genome shotgun (WGS) entry which is preliminary data.</text>
</comment>
<proteinExistence type="predicted"/>
<evidence type="ECO:0000313" key="3">
    <source>
        <dbReference type="EMBL" id="CAH0474547.1"/>
    </source>
</evidence>
<dbReference type="EMBL" id="CAKKTJ010000110">
    <property type="protein sequence ID" value="CAH0474547.1"/>
    <property type="molecule type" value="Genomic_DNA"/>
</dbReference>